<sequence>MQALTITTALAIICSGAVTGCASAPQTSQTPPAPAASRAAQLDRLTVADAGASAPTAVPAGPAVDPATRDLALKALTYPLLLSRNARTGRALPLNGTPALKPD</sequence>
<keyword evidence="4" id="KW-1185">Reference proteome</keyword>
<dbReference type="EMBL" id="JAGQFT010000172">
    <property type="protein sequence ID" value="MBR0563746.1"/>
    <property type="molecule type" value="Genomic_DNA"/>
</dbReference>
<evidence type="ECO:0000313" key="3">
    <source>
        <dbReference type="EMBL" id="MBS7456751.1"/>
    </source>
</evidence>
<comment type="caution">
    <text evidence="2">The sequence shown here is derived from an EMBL/GenBank/DDBJ whole genome shotgun (WGS) entry which is preliminary data.</text>
</comment>
<feature type="signal peptide" evidence="1">
    <location>
        <begin position="1"/>
        <end position="24"/>
    </location>
</feature>
<reference evidence="2" key="2">
    <citation type="submission" date="2021-04" db="EMBL/GenBank/DDBJ databases">
        <authorList>
            <person name="Karlyshev A.V."/>
        </authorList>
    </citation>
    <scope>NUCLEOTIDE SEQUENCE</scope>
    <source>
        <strain evidence="2">LMG 29479</strain>
    </source>
</reference>
<dbReference type="AlphaFoldDB" id="A0A8J7VXI9"/>
<protein>
    <submittedName>
        <fullName evidence="2">Uncharacterized protein</fullName>
    </submittedName>
</protein>
<evidence type="ECO:0000256" key="1">
    <source>
        <dbReference type="SAM" id="SignalP"/>
    </source>
</evidence>
<evidence type="ECO:0000313" key="4">
    <source>
        <dbReference type="Proteomes" id="UP000675747"/>
    </source>
</evidence>
<gene>
    <name evidence="3" type="ORF">KB893_006340</name>
    <name evidence="2" type="ORF">KB893_14680</name>
</gene>
<accession>A0A8J7VXI9</accession>
<dbReference type="Proteomes" id="UP000675747">
    <property type="component" value="Unassembled WGS sequence"/>
</dbReference>
<dbReference type="RefSeq" id="WP_211927642.1">
    <property type="nucleotide sequence ID" value="NZ_JAGQFT020000003.1"/>
</dbReference>
<feature type="chain" id="PRO_5042774324" evidence="1">
    <location>
        <begin position="25"/>
        <end position="103"/>
    </location>
</feature>
<dbReference type="EMBL" id="JAGQFT020000003">
    <property type="protein sequence ID" value="MBS7456751.1"/>
    <property type="molecule type" value="Genomic_DNA"/>
</dbReference>
<organism evidence="2">
    <name type="scientific">Coralloluteibacterium stylophorae</name>
    <dbReference type="NCBI Taxonomy" id="1776034"/>
    <lineage>
        <taxon>Bacteria</taxon>
        <taxon>Pseudomonadati</taxon>
        <taxon>Pseudomonadota</taxon>
        <taxon>Gammaproteobacteria</taxon>
        <taxon>Lysobacterales</taxon>
        <taxon>Lysobacteraceae</taxon>
        <taxon>Coralloluteibacterium</taxon>
    </lineage>
</organism>
<reference evidence="3 4" key="1">
    <citation type="journal article" date="2021" name="Microbiol. Resour. Announc.">
        <title>Draft Genome Sequence of Coralloluteibacterium stylophorae LMG 29479T.</title>
        <authorList>
            <person name="Karlyshev A.V."/>
            <person name="Kudryashova E.B."/>
            <person name="Ariskina E.V."/>
            <person name="Conroy A.P."/>
            <person name="Abidueva E.Y."/>
        </authorList>
    </citation>
    <scope>NUCLEOTIDE SEQUENCE [LARGE SCALE GENOMIC DNA]</scope>
    <source>
        <strain evidence="3 4">LMG 29479</strain>
    </source>
</reference>
<name>A0A8J7VXI9_9GAMM</name>
<evidence type="ECO:0000313" key="2">
    <source>
        <dbReference type="EMBL" id="MBR0563746.1"/>
    </source>
</evidence>
<keyword evidence="1" id="KW-0732">Signal</keyword>
<proteinExistence type="predicted"/>